<accession>A0A915DXV4</accession>
<dbReference type="AlphaFoldDB" id="A0A915DXV4"/>
<protein>
    <submittedName>
        <fullName evidence="2">Uncharacterized protein</fullName>
    </submittedName>
</protein>
<sequence>MSEKDICLNFKSLALADENISVDPHITLAISIPIPHQLSTLIQNSDSSKTVYFNSWNQLVSTISSCQSPFDLFCANTPKSHFPPEACPKRLSASDQRHICSNVTRPDPACPALPNTNRYPPYSSFHLFVEDFESQQLVRLLVQPSDFPSTIIQLAHNIMNNSYRRDNEYLLLNGKI</sequence>
<proteinExistence type="predicted"/>
<keyword evidence="1" id="KW-1185">Reference proteome</keyword>
<evidence type="ECO:0000313" key="2">
    <source>
        <dbReference type="WBParaSite" id="jg23885.1"/>
    </source>
</evidence>
<organism evidence="1 2">
    <name type="scientific">Ditylenchus dipsaci</name>
    <dbReference type="NCBI Taxonomy" id="166011"/>
    <lineage>
        <taxon>Eukaryota</taxon>
        <taxon>Metazoa</taxon>
        <taxon>Ecdysozoa</taxon>
        <taxon>Nematoda</taxon>
        <taxon>Chromadorea</taxon>
        <taxon>Rhabditida</taxon>
        <taxon>Tylenchina</taxon>
        <taxon>Tylenchomorpha</taxon>
        <taxon>Sphaerularioidea</taxon>
        <taxon>Anguinidae</taxon>
        <taxon>Anguininae</taxon>
        <taxon>Ditylenchus</taxon>
    </lineage>
</organism>
<name>A0A915DXV4_9BILA</name>
<reference evidence="2" key="1">
    <citation type="submission" date="2022-11" db="UniProtKB">
        <authorList>
            <consortium name="WormBaseParasite"/>
        </authorList>
    </citation>
    <scope>IDENTIFICATION</scope>
</reference>
<dbReference type="WBParaSite" id="jg23885.1">
    <property type="protein sequence ID" value="jg23885.1"/>
    <property type="gene ID" value="jg23885"/>
</dbReference>
<dbReference type="Proteomes" id="UP000887574">
    <property type="component" value="Unplaced"/>
</dbReference>
<evidence type="ECO:0000313" key="1">
    <source>
        <dbReference type="Proteomes" id="UP000887574"/>
    </source>
</evidence>